<gene>
    <name evidence="1" type="ORF">HMPREF9454_00949</name>
</gene>
<proteinExistence type="predicted"/>
<evidence type="ECO:0000313" key="2">
    <source>
        <dbReference type="Proteomes" id="UP000005963"/>
    </source>
</evidence>
<sequence length="137" mass="15688">MFCDGVRENLRRKKAATYLLCKNISADMEAEAKSIAPWQDRTAHARQSINHDTQLLGDDIEMNISHGVRYGRYLETGTPPHDIHLKYKKAFMWNGLPHPIKKNPIHHPGTKAYPAIVPAAEYGKKQLNMAIKKLWEE</sequence>
<accession>A0ABP2NKN9</accession>
<keyword evidence="2" id="KW-1185">Reference proteome</keyword>
<dbReference type="EMBL" id="ADMB01000046">
    <property type="protein sequence ID" value="EHR37705.1"/>
    <property type="molecule type" value="Genomic_DNA"/>
</dbReference>
<comment type="caution">
    <text evidence="1">The sequence shown here is derived from an EMBL/GenBank/DDBJ whole genome shotgun (WGS) entry which is preliminary data.</text>
</comment>
<dbReference type="Proteomes" id="UP000005963">
    <property type="component" value="Unassembled WGS sequence"/>
</dbReference>
<reference evidence="1 2" key="1">
    <citation type="submission" date="2012-01" db="EMBL/GenBank/DDBJ databases">
        <title>The Genome Sequence of Megamonas funiformis YIT 11815.</title>
        <authorList>
            <consortium name="The Broad Institute Genome Sequencing Platform"/>
            <person name="Earl A."/>
            <person name="Ward D."/>
            <person name="Feldgarden M."/>
            <person name="Gevers D."/>
            <person name="Morotomi M."/>
            <person name="Young S.K."/>
            <person name="Zeng Q."/>
            <person name="Gargeya S."/>
            <person name="Fitzgerald M."/>
            <person name="Haas B."/>
            <person name="Abouelleil A."/>
            <person name="Alvarado L."/>
            <person name="Arachchi H.M."/>
            <person name="Berlin A."/>
            <person name="Chapman S.B."/>
            <person name="Gearin G."/>
            <person name="Goldberg J."/>
            <person name="Griggs A."/>
            <person name="Gujja S."/>
            <person name="Hansen M."/>
            <person name="Heiman D."/>
            <person name="Howarth C."/>
            <person name="Larimer J."/>
            <person name="Lui A."/>
            <person name="MacDonald P.J.P."/>
            <person name="McCowen C."/>
            <person name="Montmayeur A."/>
            <person name="Murphy C."/>
            <person name="Neiman D."/>
            <person name="Pearson M."/>
            <person name="Priest M."/>
            <person name="Roberts A."/>
            <person name="Saif S."/>
            <person name="Shea T."/>
            <person name="Sisk P."/>
            <person name="Stolte C."/>
            <person name="Sykes S."/>
            <person name="Wortman J."/>
            <person name="Nusbaum C."/>
            <person name="Birren B."/>
        </authorList>
    </citation>
    <scope>NUCLEOTIDE SEQUENCE [LARGE SCALE GENOMIC DNA]</scope>
    <source>
        <strain evidence="1 2">YIT 11815</strain>
    </source>
</reference>
<evidence type="ECO:0008006" key="3">
    <source>
        <dbReference type="Google" id="ProtNLM"/>
    </source>
</evidence>
<dbReference type="GeneID" id="62778344"/>
<dbReference type="RefSeq" id="WP_008538225.1">
    <property type="nucleotide sequence ID" value="NZ_JH601090.1"/>
</dbReference>
<organism evidence="1 2">
    <name type="scientific">Megamonas funiformis YIT 11815</name>
    <dbReference type="NCBI Taxonomy" id="742816"/>
    <lineage>
        <taxon>Bacteria</taxon>
        <taxon>Bacillati</taxon>
        <taxon>Bacillota</taxon>
        <taxon>Negativicutes</taxon>
        <taxon>Selenomonadales</taxon>
        <taxon>Selenomonadaceae</taxon>
        <taxon>Megamonas</taxon>
    </lineage>
</organism>
<protein>
    <recommendedName>
        <fullName evidence="3">HK97 gp10 family phage protein</fullName>
    </recommendedName>
</protein>
<name>A0ABP2NKN9_9FIRM</name>
<evidence type="ECO:0000313" key="1">
    <source>
        <dbReference type="EMBL" id="EHR37705.1"/>
    </source>
</evidence>